<evidence type="ECO:0000313" key="15">
    <source>
        <dbReference type="Proteomes" id="UP000660745"/>
    </source>
</evidence>
<keyword evidence="5" id="KW-0479">Metal-binding</keyword>
<dbReference type="PRINTS" id="PR00502">
    <property type="entry name" value="NUDIXFAMILY"/>
</dbReference>
<comment type="caution">
    <text evidence="14">The sequence shown here is derived from an EMBL/GenBank/DDBJ whole genome shotgun (WGS) entry which is preliminary data.</text>
</comment>
<evidence type="ECO:0000256" key="10">
    <source>
        <dbReference type="ARBA" id="ARBA00035861"/>
    </source>
</evidence>
<dbReference type="PANTHER" id="PTHR47707">
    <property type="entry name" value="8-OXO-DGTP DIPHOSPHATASE"/>
    <property type="match status" value="1"/>
</dbReference>
<keyword evidence="9" id="KW-0234">DNA repair</keyword>
<dbReference type="InterPro" id="IPR047127">
    <property type="entry name" value="MutT-like"/>
</dbReference>
<reference evidence="14" key="2">
    <citation type="submission" date="2020-09" db="EMBL/GenBank/DDBJ databases">
        <authorList>
            <person name="Sun Q."/>
            <person name="Zhou Y."/>
        </authorList>
    </citation>
    <scope>NUCLEOTIDE SEQUENCE</scope>
    <source>
        <strain evidence="14">CGMCC 4.7430</strain>
    </source>
</reference>
<dbReference type="InterPro" id="IPR020476">
    <property type="entry name" value="Nudix_hydrolase"/>
</dbReference>
<dbReference type="GO" id="GO:0035539">
    <property type="term" value="F:8-oxo-7,8-dihydrodeoxyguanosine triphosphate pyrophosphatase activity"/>
    <property type="evidence" value="ECO:0007669"/>
    <property type="project" value="UniProtKB-EC"/>
</dbReference>
<dbReference type="GO" id="GO:0044716">
    <property type="term" value="F:8-oxo-GDP phosphatase activity"/>
    <property type="evidence" value="ECO:0007669"/>
    <property type="project" value="TreeGrafter"/>
</dbReference>
<evidence type="ECO:0000256" key="3">
    <source>
        <dbReference type="ARBA" id="ARBA00022457"/>
    </source>
</evidence>
<sequence length="217" mass="23436">MAVKTVLDQNVPMTISADDSGPVRIVTAVLRDGDRVLLCHRSAGRRWYPDVWDLPGGHVEEGEDPKESLVRELREELGITASEPSGPPMHEIRTATFDMQIWLIDRWTGTPVNAAPDEHDAVAWFKTPDLDSLRRISRCSPPCSSHDIAPEARGARSSADPDTTGARRTSLCLVVLAGADLRPRPADGPATVIASARAKLSDRLAGTSGVVRSSSEV</sequence>
<evidence type="ECO:0000313" key="14">
    <source>
        <dbReference type="EMBL" id="GGP14414.1"/>
    </source>
</evidence>
<evidence type="ECO:0000256" key="7">
    <source>
        <dbReference type="ARBA" id="ARBA00022801"/>
    </source>
</evidence>
<reference evidence="14" key="1">
    <citation type="journal article" date="2014" name="Int. J. Syst. Evol. Microbiol.">
        <title>Complete genome sequence of Corynebacterium casei LMG S-19264T (=DSM 44701T), isolated from a smear-ripened cheese.</title>
        <authorList>
            <consortium name="US DOE Joint Genome Institute (JGI-PGF)"/>
            <person name="Walter F."/>
            <person name="Albersmeier A."/>
            <person name="Kalinowski J."/>
            <person name="Ruckert C."/>
        </authorList>
    </citation>
    <scope>NUCLEOTIDE SEQUENCE</scope>
    <source>
        <strain evidence="14">CGMCC 4.7430</strain>
    </source>
</reference>
<keyword evidence="3" id="KW-0515">Mutator protein</keyword>
<name>A0A918ADQ6_9ACTN</name>
<evidence type="ECO:0000256" key="2">
    <source>
        <dbReference type="ARBA" id="ARBA00005582"/>
    </source>
</evidence>
<evidence type="ECO:0000256" key="1">
    <source>
        <dbReference type="ARBA" id="ARBA00001946"/>
    </source>
</evidence>
<keyword evidence="7" id="KW-0378">Hydrolase</keyword>
<comment type="similarity">
    <text evidence="2">Belongs to the Nudix hydrolase family.</text>
</comment>
<keyword evidence="15" id="KW-1185">Reference proteome</keyword>
<comment type="cofactor">
    <cofactor evidence="1">
        <name>Mg(2+)</name>
        <dbReference type="ChEBI" id="CHEBI:18420"/>
    </cofactor>
</comment>
<dbReference type="SUPFAM" id="SSF55811">
    <property type="entry name" value="Nudix"/>
    <property type="match status" value="1"/>
</dbReference>
<gene>
    <name evidence="14" type="ORF">GCM10012278_70120</name>
</gene>
<dbReference type="Proteomes" id="UP000660745">
    <property type="component" value="Unassembled WGS sequence"/>
</dbReference>
<dbReference type="GO" id="GO:0008413">
    <property type="term" value="F:8-oxo-7,8-dihydroguanosine triphosphate pyrophosphatase activity"/>
    <property type="evidence" value="ECO:0007669"/>
    <property type="project" value="TreeGrafter"/>
</dbReference>
<dbReference type="Pfam" id="PF00293">
    <property type="entry name" value="NUDIX"/>
    <property type="match status" value="1"/>
</dbReference>
<protein>
    <recommendedName>
        <fullName evidence="11">8-oxo-dGTP diphosphatase</fullName>
        <ecNumber evidence="11">3.6.1.55</ecNumber>
    </recommendedName>
</protein>
<dbReference type="Gene3D" id="3.90.79.10">
    <property type="entry name" value="Nucleoside Triphosphate Pyrophosphohydrolase"/>
    <property type="match status" value="1"/>
</dbReference>
<dbReference type="GO" id="GO:0006281">
    <property type="term" value="P:DNA repair"/>
    <property type="evidence" value="ECO:0007669"/>
    <property type="project" value="UniProtKB-KW"/>
</dbReference>
<comment type="catalytic activity">
    <reaction evidence="10">
        <text>8-oxo-dGTP + H2O = 8-oxo-dGMP + diphosphate + H(+)</text>
        <dbReference type="Rhea" id="RHEA:31575"/>
        <dbReference type="ChEBI" id="CHEBI:15377"/>
        <dbReference type="ChEBI" id="CHEBI:15378"/>
        <dbReference type="ChEBI" id="CHEBI:33019"/>
        <dbReference type="ChEBI" id="CHEBI:63224"/>
        <dbReference type="ChEBI" id="CHEBI:77896"/>
        <dbReference type="EC" id="3.6.1.55"/>
    </reaction>
</comment>
<evidence type="ECO:0000256" key="11">
    <source>
        <dbReference type="ARBA" id="ARBA00038905"/>
    </source>
</evidence>
<feature type="domain" description="Nudix hydrolase" evidence="13">
    <location>
        <begin position="21"/>
        <end position="156"/>
    </location>
</feature>
<accession>A0A918ADQ6</accession>
<evidence type="ECO:0000256" key="12">
    <source>
        <dbReference type="SAM" id="MobiDB-lite"/>
    </source>
</evidence>
<evidence type="ECO:0000256" key="8">
    <source>
        <dbReference type="ARBA" id="ARBA00022842"/>
    </source>
</evidence>
<evidence type="ECO:0000256" key="9">
    <source>
        <dbReference type="ARBA" id="ARBA00023204"/>
    </source>
</evidence>
<feature type="region of interest" description="Disordered" evidence="12">
    <location>
        <begin position="141"/>
        <end position="165"/>
    </location>
</feature>
<keyword evidence="8" id="KW-0460">Magnesium</keyword>
<dbReference type="RefSeq" id="WP_225277912.1">
    <property type="nucleotide sequence ID" value="NZ_BMNK01000016.1"/>
</dbReference>
<dbReference type="EMBL" id="BMNK01000016">
    <property type="protein sequence ID" value="GGP14414.1"/>
    <property type="molecule type" value="Genomic_DNA"/>
</dbReference>
<evidence type="ECO:0000256" key="5">
    <source>
        <dbReference type="ARBA" id="ARBA00022723"/>
    </source>
</evidence>
<dbReference type="GO" id="GO:0046872">
    <property type="term" value="F:metal ion binding"/>
    <property type="evidence" value="ECO:0007669"/>
    <property type="project" value="UniProtKB-KW"/>
</dbReference>
<dbReference type="PROSITE" id="PS51462">
    <property type="entry name" value="NUDIX"/>
    <property type="match status" value="1"/>
</dbReference>
<keyword evidence="6" id="KW-0227">DNA damage</keyword>
<keyword evidence="4" id="KW-0235">DNA replication</keyword>
<dbReference type="InterPro" id="IPR015797">
    <property type="entry name" value="NUDIX_hydrolase-like_dom_sf"/>
</dbReference>
<dbReference type="AlphaFoldDB" id="A0A918ADQ6"/>
<dbReference type="PANTHER" id="PTHR47707:SF1">
    <property type="entry name" value="NUDIX HYDROLASE FAMILY PROTEIN"/>
    <property type="match status" value="1"/>
</dbReference>
<evidence type="ECO:0000256" key="6">
    <source>
        <dbReference type="ARBA" id="ARBA00022763"/>
    </source>
</evidence>
<dbReference type="GO" id="GO:0006260">
    <property type="term" value="P:DNA replication"/>
    <property type="evidence" value="ECO:0007669"/>
    <property type="project" value="UniProtKB-KW"/>
</dbReference>
<dbReference type="GO" id="GO:0044715">
    <property type="term" value="F:8-oxo-dGDP phosphatase activity"/>
    <property type="evidence" value="ECO:0007669"/>
    <property type="project" value="TreeGrafter"/>
</dbReference>
<proteinExistence type="inferred from homology"/>
<evidence type="ECO:0000259" key="13">
    <source>
        <dbReference type="PROSITE" id="PS51462"/>
    </source>
</evidence>
<dbReference type="InterPro" id="IPR000086">
    <property type="entry name" value="NUDIX_hydrolase_dom"/>
</dbReference>
<dbReference type="EC" id="3.6.1.55" evidence="11"/>
<organism evidence="14 15">
    <name type="scientific">Nonomuraea glycinis</name>
    <dbReference type="NCBI Taxonomy" id="2047744"/>
    <lineage>
        <taxon>Bacteria</taxon>
        <taxon>Bacillati</taxon>
        <taxon>Actinomycetota</taxon>
        <taxon>Actinomycetes</taxon>
        <taxon>Streptosporangiales</taxon>
        <taxon>Streptosporangiaceae</taxon>
        <taxon>Nonomuraea</taxon>
    </lineage>
</organism>
<evidence type="ECO:0000256" key="4">
    <source>
        <dbReference type="ARBA" id="ARBA00022705"/>
    </source>
</evidence>